<dbReference type="SUPFAM" id="SSF55083">
    <property type="entry name" value="6-hydroxymethyl-7,8-dihydropterin pyrophosphokinase, HPPK"/>
    <property type="match status" value="1"/>
</dbReference>
<evidence type="ECO:0000256" key="7">
    <source>
        <dbReference type="ARBA" id="ARBA00022840"/>
    </source>
</evidence>
<dbReference type="Gene3D" id="3.30.70.560">
    <property type="entry name" value="7,8-Dihydro-6-hydroxymethylpterin-pyrophosphokinase HPPK"/>
    <property type="match status" value="1"/>
</dbReference>
<dbReference type="UniPathway" id="UPA00077">
    <property type="reaction ID" value="UER00155"/>
</dbReference>
<keyword evidence="6 10" id="KW-0418">Kinase</keyword>
<organism evidence="10 11">
    <name type="scientific">Mycobacterium talmoniae</name>
    <dbReference type="NCBI Taxonomy" id="1858794"/>
    <lineage>
        <taxon>Bacteria</taxon>
        <taxon>Bacillati</taxon>
        <taxon>Actinomycetota</taxon>
        <taxon>Actinomycetes</taxon>
        <taxon>Mycobacteriales</taxon>
        <taxon>Mycobacteriaceae</taxon>
        <taxon>Mycobacterium</taxon>
    </lineage>
</organism>
<keyword evidence="4 10" id="KW-0808">Transferase</keyword>
<evidence type="ECO:0000256" key="1">
    <source>
        <dbReference type="ARBA" id="ARBA00000198"/>
    </source>
</evidence>
<dbReference type="GO" id="GO:0005524">
    <property type="term" value="F:ATP binding"/>
    <property type="evidence" value="ECO:0007669"/>
    <property type="project" value="UniProtKB-KW"/>
</dbReference>
<evidence type="ECO:0000313" key="11">
    <source>
        <dbReference type="Proteomes" id="UP000238296"/>
    </source>
</evidence>
<dbReference type="InterPro" id="IPR035907">
    <property type="entry name" value="Hppk_sf"/>
</dbReference>
<feature type="domain" description="7,8-dihydro-6-hydroxymethylpterin-pyrophosphokinase" evidence="9">
    <location>
        <begin position="85"/>
        <end position="96"/>
    </location>
</feature>
<dbReference type="GO" id="GO:0046654">
    <property type="term" value="P:tetrahydrofolate biosynthetic process"/>
    <property type="evidence" value="ECO:0007669"/>
    <property type="project" value="UniProtKB-UniPathway"/>
</dbReference>
<evidence type="ECO:0000259" key="9">
    <source>
        <dbReference type="PROSITE" id="PS00794"/>
    </source>
</evidence>
<gene>
    <name evidence="10" type="primary">folK</name>
    <name evidence="10" type="ORF">C1Y40_01224</name>
</gene>
<proteinExistence type="predicted"/>
<evidence type="ECO:0000313" key="10">
    <source>
        <dbReference type="EMBL" id="PQM48565.1"/>
    </source>
</evidence>
<dbReference type="Pfam" id="PF01288">
    <property type="entry name" value="HPPK"/>
    <property type="match status" value="1"/>
</dbReference>
<evidence type="ECO:0000256" key="5">
    <source>
        <dbReference type="ARBA" id="ARBA00022741"/>
    </source>
</evidence>
<evidence type="ECO:0000256" key="3">
    <source>
        <dbReference type="ARBA" id="ARBA00013253"/>
    </source>
</evidence>
<evidence type="ECO:0000256" key="6">
    <source>
        <dbReference type="ARBA" id="ARBA00022777"/>
    </source>
</evidence>
<keyword evidence="8" id="KW-0289">Folate biosynthesis</keyword>
<accession>A0A2S8BPG3</accession>
<reference evidence="10 11" key="1">
    <citation type="journal article" date="2017" name="Int. J. Syst. Evol. Microbiol.">
        <title>Mycobacterium talmoniae sp. nov., a slowly growing mycobacterium isolated from human respiratory samples.</title>
        <authorList>
            <person name="Davidson R.M."/>
            <person name="DeGroote M.A."/>
            <person name="Marola J.L."/>
            <person name="Buss S."/>
            <person name="Jones V."/>
            <person name="McNeil M.R."/>
            <person name="Freifeld A.G."/>
            <person name="Elaine Epperson L."/>
            <person name="Hasan N.A."/>
            <person name="Jackson M."/>
            <person name="Iwen P.C."/>
            <person name="Salfinger M."/>
            <person name="Strong M."/>
        </authorList>
    </citation>
    <scope>NUCLEOTIDE SEQUENCE [LARGE SCALE GENOMIC DNA]</scope>
    <source>
        <strain evidence="10 11">ATCC BAA-2683</strain>
    </source>
</reference>
<dbReference type="GO" id="GO:0016301">
    <property type="term" value="F:kinase activity"/>
    <property type="evidence" value="ECO:0007669"/>
    <property type="project" value="UniProtKB-KW"/>
</dbReference>
<dbReference type="PANTHER" id="PTHR43071">
    <property type="entry name" value="2-AMINO-4-HYDROXY-6-HYDROXYMETHYLDIHYDROPTERIDINE PYROPHOSPHOKINASE"/>
    <property type="match status" value="1"/>
</dbReference>
<dbReference type="EC" id="2.7.6.3" evidence="3"/>
<comment type="pathway">
    <text evidence="2">Cofactor biosynthesis; tetrahydrofolate biosynthesis; 2-amino-4-hydroxy-6-hydroxymethyl-7,8-dihydropteridine diphosphate from 7,8-dihydroneopterin triphosphate: step 4/4.</text>
</comment>
<evidence type="ECO:0000256" key="8">
    <source>
        <dbReference type="ARBA" id="ARBA00022909"/>
    </source>
</evidence>
<comment type="caution">
    <text evidence="10">The sequence shown here is derived from an EMBL/GenBank/DDBJ whole genome shotgun (WGS) entry which is preliminary data.</text>
</comment>
<dbReference type="AlphaFoldDB" id="A0A2S8BPG3"/>
<name>A0A2S8BPG3_9MYCO</name>
<dbReference type="CDD" id="cd00483">
    <property type="entry name" value="HPPK"/>
    <property type="match status" value="1"/>
</dbReference>
<dbReference type="PANTHER" id="PTHR43071:SF1">
    <property type="entry name" value="2-AMINO-4-HYDROXY-6-HYDROXYMETHYLDIHYDROPTERIDINE PYROPHOSPHOKINASE"/>
    <property type="match status" value="1"/>
</dbReference>
<evidence type="ECO:0000256" key="4">
    <source>
        <dbReference type="ARBA" id="ARBA00022679"/>
    </source>
</evidence>
<sequence length="184" mass="19632">MSKAVLSIGSNLGDRMARLQSVVDGLGDAVRAVSGVYETDPWGGVDQGPFLNAVLIVDDPARDGHAWLHRAHELEQAADRVRGQRWGPRTLDVDLVSCYDTGDGRDTEMFSRDDGLTLPHPLAHLRAFVLVPWLAVDPDAQLTVAGQRRSVAALLGRAADPADRDGVRPTALALHTGADPSADG</sequence>
<dbReference type="InterPro" id="IPR000550">
    <property type="entry name" value="Hppk"/>
</dbReference>
<dbReference type="EMBL" id="PPEA01000172">
    <property type="protein sequence ID" value="PQM48565.1"/>
    <property type="molecule type" value="Genomic_DNA"/>
</dbReference>
<keyword evidence="5" id="KW-0547">Nucleotide-binding</keyword>
<dbReference type="PROSITE" id="PS00794">
    <property type="entry name" value="HPPK"/>
    <property type="match status" value="1"/>
</dbReference>
<protein>
    <recommendedName>
        <fullName evidence="3">2-amino-4-hydroxy-6-hydroxymethyldihydropteridine diphosphokinase</fullName>
        <ecNumber evidence="3">2.7.6.3</ecNumber>
    </recommendedName>
</protein>
<dbReference type="NCBIfam" id="TIGR01498">
    <property type="entry name" value="folK"/>
    <property type="match status" value="1"/>
</dbReference>
<keyword evidence="7" id="KW-0067">ATP-binding</keyword>
<dbReference type="Proteomes" id="UP000238296">
    <property type="component" value="Unassembled WGS sequence"/>
</dbReference>
<comment type="catalytic activity">
    <reaction evidence="1">
        <text>6-hydroxymethyl-7,8-dihydropterin + ATP = (7,8-dihydropterin-6-yl)methyl diphosphate + AMP + H(+)</text>
        <dbReference type="Rhea" id="RHEA:11412"/>
        <dbReference type="ChEBI" id="CHEBI:15378"/>
        <dbReference type="ChEBI" id="CHEBI:30616"/>
        <dbReference type="ChEBI" id="CHEBI:44841"/>
        <dbReference type="ChEBI" id="CHEBI:72950"/>
        <dbReference type="ChEBI" id="CHEBI:456215"/>
        <dbReference type="EC" id="2.7.6.3"/>
    </reaction>
</comment>
<dbReference type="GO" id="GO:0046656">
    <property type="term" value="P:folic acid biosynthetic process"/>
    <property type="evidence" value="ECO:0007669"/>
    <property type="project" value="UniProtKB-KW"/>
</dbReference>
<evidence type="ECO:0000256" key="2">
    <source>
        <dbReference type="ARBA" id="ARBA00005051"/>
    </source>
</evidence>
<dbReference type="GO" id="GO:0003848">
    <property type="term" value="F:2-amino-4-hydroxy-6-hydroxymethyldihydropteridine diphosphokinase activity"/>
    <property type="evidence" value="ECO:0007669"/>
    <property type="project" value="UniProtKB-EC"/>
</dbReference>